<dbReference type="PANTHER" id="PTHR11601:SF34">
    <property type="entry name" value="CYSTEINE DESULFURASE"/>
    <property type="match status" value="1"/>
</dbReference>
<dbReference type="InterPro" id="IPR016454">
    <property type="entry name" value="Cysteine_dSase"/>
</dbReference>
<dbReference type="Gene3D" id="3.90.1150.10">
    <property type="entry name" value="Aspartate Aminotransferase, domain 1"/>
    <property type="match status" value="1"/>
</dbReference>
<dbReference type="InterPro" id="IPR015424">
    <property type="entry name" value="PyrdxlP-dep_Trfase"/>
</dbReference>
<organism evidence="13 15">
    <name type="scientific">Anaerotignum propionicum DSM 1682</name>
    <dbReference type="NCBI Taxonomy" id="991789"/>
    <lineage>
        <taxon>Bacteria</taxon>
        <taxon>Bacillati</taxon>
        <taxon>Bacillota</taxon>
        <taxon>Clostridia</taxon>
        <taxon>Lachnospirales</taxon>
        <taxon>Anaerotignaceae</taxon>
        <taxon>Anaerotignum</taxon>
    </lineage>
</organism>
<comment type="cofactor">
    <cofactor evidence="1 10">
        <name>pyridoxal 5'-phosphate</name>
        <dbReference type="ChEBI" id="CHEBI:597326"/>
    </cofactor>
</comment>
<feature type="domain" description="Aminotransferase class V" evidence="11">
    <location>
        <begin position="2"/>
        <end position="363"/>
    </location>
</feature>
<dbReference type="Pfam" id="PF00266">
    <property type="entry name" value="Aminotran_5"/>
    <property type="match status" value="1"/>
</dbReference>
<keyword evidence="14" id="KW-1185">Reference proteome</keyword>
<dbReference type="SUPFAM" id="SSF53383">
    <property type="entry name" value="PLP-dependent transferases"/>
    <property type="match status" value="1"/>
</dbReference>
<evidence type="ECO:0000256" key="9">
    <source>
        <dbReference type="ARBA" id="ARBA00050776"/>
    </source>
</evidence>
<dbReference type="EMBL" id="CP014223">
    <property type="protein sequence ID" value="AMJ39860.1"/>
    <property type="molecule type" value="Genomic_DNA"/>
</dbReference>
<evidence type="ECO:0000313" key="14">
    <source>
        <dbReference type="Proteomes" id="UP000068026"/>
    </source>
</evidence>
<evidence type="ECO:0000256" key="1">
    <source>
        <dbReference type="ARBA" id="ARBA00001933"/>
    </source>
</evidence>
<dbReference type="GO" id="GO:0051536">
    <property type="term" value="F:iron-sulfur cluster binding"/>
    <property type="evidence" value="ECO:0007669"/>
    <property type="project" value="UniProtKB-KW"/>
</dbReference>
<dbReference type="InterPro" id="IPR020578">
    <property type="entry name" value="Aminotrans_V_PyrdxlP_BS"/>
</dbReference>
<evidence type="ECO:0000256" key="3">
    <source>
        <dbReference type="ARBA" id="ARBA00012239"/>
    </source>
</evidence>
<evidence type="ECO:0000313" key="13">
    <source>
        <dbReference type="EMBL" id="SHE27775.1"/>
    </source>
</evidence>
<dbReference type="PANTHER" id="PTHR11601">
    <property type="entry name" value="CYSTEINE DESULFURYLASE FAMILY MEMBER"/>
    <property type="match status" value="1"/>
</dbReference>
<evidence type="ECO:0000259" key="11">
    <source>
        <dbReference type="Pfam" id="PF00266"/>
    </source>
</evidence>
<keyword evidence="5" id="KW-0479">Metal-binding</keyword>
<dbReference type="GO" id="GO:0046872">
    <property type="term" value="F:metal ion binding"/>
    <property type="evidence" value="ECO:0007669"/>
    <property type="project" value="UniProtKB-KW"/>
</dbReference>
<dbReference type="OrthoDB" id="9808002at2"/>
<evidence type="ECO:0000256" key="8">
    <source>
        <dbReference type="ARBA" id="ARBA00023014"/>
    </source>
</evidence>
<dbReference type="InterPro" id="IPR015422">
    <property type="entry name" value="PyrdxlP-dep_Trfase_small"/>
</dbReference>
<evidence type="ECO:0000313" key="12">
    <source>
        <dbReference type="EMBL" id="AMJ39860.1"/>
    </source>
</evidence>
<reference evidence="13" key="4">
    <citation type="submission" date="2016-11" db="EMBL/GenBank/DDBJ databases">
        <authorList>
            <person name="Varghese N."/>
            <person name="Submissions S."/>
        </authorList>
    </citation>
    <scope>NUCLEOTIDE SEQUENCE</scope>
    <source>
        <strain evidence="13">DSM 1682</strain>
    </source>
</reference>
<evidence type="ECO:0000256" key="7">
    <source>
        <dbReference type="ARBA" id="ARBA00023004"/>
    </source>
</evidence>
<comment type="catalytic activity">
    <reaction evidence="9">
        <text>(sulfur carrier)-H + L-cysteine = (sulfur carrier)-SH + L-alanine</text>
        <dbReference type="Rhea" id="RHEA:43892"/>
        <dbReference type="Rhea" id="RHEA-COMP:14737"/>
        <dbReference type="Rhea" id="RHEA-COMP:14739"/>
        <dbReference type="ChEBI" id="CHEBI:29917"/>
        <dbReference type="ChEBI" id="CHEBI:35235"/>
        <dbReference type="ChEBI" id="CHEBI:57972"/>
        <dbReference type="ChEBI" id="CHEBI:64428"/>
        <dbReference type="EC" id="2.8.1.7"/>
    </reaction>
</comment>
<name>A0A0X8V9F9_ANAPI</name>
<evidence type="ECO:0000256" key="2">
    <source>
        <dbReference type="ARBA" id="ARBA00006490"/>
    </source>
</evidence>
<dbReference type="Proteomes" id="UP000184204">
    <property type="component" value="Unassembled WGS sequence"/>
</dbReference>
<gene>
    <name evidence="12" type="primary">nifS</name>
    <name evidence="12" type="ORF">CPRO_02370</name>
    <name evidence="13" type="ORF">SAMN02745151_00117</name>
</gene>
<protein>
    <recommendedName>
        <fullName evidence="3">cysteine desulfurase</fullName>
        <ecNumber evidence="3">2.8.1.7</ecNumber>
    </recommendedName>
</protein>
<comment type="similarity">
    <text evidence="2">Belongs to the class-V pyridoxal-phosphate-dependent aminotransferase family. NifS/IscS subfamily.</text>
</comment>
<dbReference type="EC" id="2.8.1.7" evidence="3"/>
<dbReference type="Gene3D" id="1.10.260.50">
    <property type="match status" value="1"/>
</dbReference>
<dbReference type="PROSITE" id="PS00595">
    <property type="entry name" value="AA_TRANSFER_CLASS_5"/>
    <property type="match status" value="1"/>
</dbReference>
<evidence type="ECO:0000256" key="10">
    <source>
        <dbReference type="RuleBase" id="RU004504"/>
    </source>
</evidence>
<keyword evidence="7" id="KW-0408">Iron</keyword>
<reference evidence="15" key="3">
    <citation type="submission" date="2016-11" db="EMBL/GenBank/DDBJ databases">
        <authorList>
            <person name="Jaros S."/>
            <person name="Januszkiewicz K."/>
            <person name="Wedrychowicz H."/>
        </authorList>
    </citation>
    <scope>NUCLEOTIDE SEQUENCE [LARGE SCALE GENOMIC DNA]</scope>
    <source>
        <strain evidence="15">DSM 1682</strain>
    </source>
</reference>
<dbReference type="KEGG" id="cpro:CPRO_02370"/>
<dbReference type="PIRSF" id="PIRSF005572">
    <property type="entry name" value="NifS"/>
    <property type="match status" value="1"/>
</dbReference>
<dbReference type="RefSeq" id="WP_066046901.1">
    <property type="nucleotide sequence ID" value="NZ_CP014223.1"/>
</dbReference>
<keyword evidence="4 12" id="KW-0808">Transferase</keyword>
<dbReference type="FunFam" id="3.40.640.10:FF:000084">
    <property type="entry name" value="IscS-like cysteine desulfurase"/>
    <property type="match status" value="1"/>
</dbReference>
<dbReference type="InterPro" id="IPR000192">
    <property type="entry name" value="Aminotrans_V_dom"/>
</dbReference>
<keyword evidence="6" id="KW-0663">Pyridoxal phosphate</keyword>
<dbReference type="Proteomes" id="UP000068026">
    <property type="component" value="Chromosome"/>
</dbReference>
<reference evidence="12 14" key="1">
    <citation type="journal article" date="2016" name="Genome Announc.">
        <title>Complete Genome Sequence of the Amino Acid-Fermenting Clostridium propionicum X2 (DSM 1682).</title>
        <authorList>
            <person name="Poehlein A."/>
            <person name="Schlien K."/>
            <person name="Chowdhury N.P."/>
            <person name="Gottschalk G."/>
            <person name="Buckel W."/>
            <person name="Daniel R."/>
        </authorList>
    </citation>
    <scope>NUCLEOTIDE SEQUENCE [LARGE SCALE GENOMIC DNA]</scope>
    <source>
        <strain evidence="12 14">X2</strain>
    </source>
</reference>
<sequence>MIYLDNAATTRALPAVAEKMTYMLTEQYGNPASVSVMGLAVDKEIRHASQILARGIHCREDEVFFTSGGTEGDNWAIFGTAEGYQRHGRHFITTQIEHPAVKNPMKALEENGCEVTWLTVDSKGHISLEELAAAIRPDTVLVSIILVNNETGVVQDGVTIGKLIKEKNPQTLFHVDAVQAFGKYPIDVEKMKIDLLTMSGHKIHGPKGVGMLYMRKGTKVKPFILGGGQQKGQRAGTENGPAVAALGVAAEEAFHHMQESIAHVSALKKTLAEGILAMPNTKINGDGLEGASPYVLNVTFEGLRSEVLLHDLESKGIIVSAGSACDSKKKVGSPVLMAMGMPFSEIEGAVRFSFSRYNTMEEIGTCLLALEKSVPFLRKYNR</sequence>
<evidence type="ECO:0000256" key="5">
    <source>
        <dbReference type="ARBA" id="ARBA00022723"/>
    </source>
</evidence>
<dbReference type="GO" id="GO:0031071">
    <property type="term" value="F:cysteine desulfurase activity"/>
    <property type="evidence" value="ECO:0007669"/>
    <property type="project" value="UniProtKB-EC"/>
</dbReference>
<keyword evidence="8" id="KW-0411">Iron-sulfur</keyword>
<evidence type="ECO:0000256" key="6">
    <source>
        <dbReference type="ARBA" id="ARBA00022898"/>
    </source>
</evidence>
<proteinExistence type="inferred from homology"/>
<dbReference type="Gene3D" id="3.40.640.10">
    <property type="entry name" value="Type I PLP-dependent aspartate aminotransferase-like (Major domain)"/>
    <property type="match status" value="1"/>
</dbReference>
<dbReference type="EMBL" id="FQUA01000001">
    <property type="protein sequence ID" value="SHE27775.1"/>
    <property type="molecule type" value="Genomic_DNA"/>
</dbReference>
<reference evidence="14" key="2">
    <citation type="submission" date="2016-01" db="EMBL/GenBank/DDBJ databases">
        <authorList>
            <person name="Poehlein A."/>
            <person name="Schlien K."/>
            <person name="Gottschalk G."/>
            <person name="Buckel W."/>
            <person name="Daniel R."/>
        </authorList>
    </citation>
    <scope>NUCLEOTIDE SEQUENCE [LARGE SCALE GENOMIC DNA]</scope>
    <source>
        <strain evidence="14">X2</strain>
    </source>
</reference>
<dbReference type="InterPro" id="IPR015421">
    <property type="entry name" value="PyrdxlP-dep_Trfase_major"/>
</dbReference>
<dbReference type="AlphaFoldDB" id="A0A0X8V9F9"/>
<accession>A0A0X8V9F9</accession>
<evidence type="ECO:0000313" key="15">
    <source>
        <dbReference type="Proteomes" id="UP000184204"/>
    </source>
</evidence>
<evidence type="ECO:0000256" key="4">
    <source>
        <dbReference type="ARBA" id="ARBA00022679"/>
    </source>
</evidence>